<dbReference type="InterPro" id="IPR016155">
    <property type="entry name" value="Mopterin_synth/thiamin_S_b"/>
</dbReference>
<gene>
    <name evidence="1" type="ORF">GCM10009799_51400</name>
</gene>
<name>A0ABN2TQW8_9ACTN</name>
<dbReference type="EMBL" id="BAAAPC010000035">
    <property type="protein sequence ID" value="GAA2017026.1"/>
    <property type="molecule type" value="Genomic_DNA"/>
</dbReference>
<dbReference type="PANTHER" id="PTHR38031">
    <property type="entry name" value="SULFUR CARRIER PROTEIN SLR0821-RELATED"/>
    <property type="match status" value="1"/>
</dbReference>
<keyword evidence="2" id="KW-1185">Reference proteome</keyword>
<reference evidence="1 2" key="1">
    <citation type="journal article" date="2019" name="Int. J. Syst. Evol. Microbiol.">
        <title>The Global Catalogue of Microorganisms (GCM) 10K type strain sequencing project: providing services to taxonomists for standard genome sequencing and annotation.</title>
        <authorList>
            <consortium name="The Broad Institute Genomics Platform"/>
            <consortium name="The Broad Institute Genome Sequencing Center for Infectious Disease"/>
            <person name="Wu L."/>
            <person name="Ma J."/>
        </authorList>
    </citation>
    <scope>NUCLEOTIDE SEQUENCE [LARGE SCALE GENOMIC DNA]</scope>
    <source>
        <strain evidence="1 2">JCM 15313</strain>
    </source>
</reference>
<dbReference type="SUPFAM" id="SSF54285">
    <property type="entry name" value="MoaD/ThiS"/>
    <property type="match status" value="1"/>
</dbReference>
<dbReference type="InterPro" id="IPR052045">
    <property type="entry name" value="Sulfur_Carrier/Prot_Modifier"/>
</dbReference>
<dbReference type="Gene3D" id="3.10.20.30">
    <property type="match status" value="1"/>
</dbReference>
<comment type="caution">
    <text evidence="1">The sequence shown here is derived from an EMBL/GenBank/DDBJ whole genome shotgun (WGS) entry which is preliminary data.</text>
</comment>
<dbReference type="InterPro" id="IPR003749">
    <property type="entry name" value="ThiS/MoaD-like"/>
</dbReference>
<dbReference type="PANTHER" id="PTHR38031:SF1">
    <property type="entry name" value="SULFUR CARRIER PROTEIN CYSO"/>
    <property type="match status" value="1"/>
</dbReference>
<accession>A0ABN2TQW8</accession>
<evidence type="ECO:0000313" key="2">
    <source>
        <dbReference type="Proteomes" id="UP001501585"/>
    </source>
</evidence>
<dbReference type="CDD" id="cd17074">
    <property type="entry name" value="Ubl_CysO_like"/>
    <property type="match status" value="1"/>
</dbReference>
<sequence length="128" mass="13906">MHTNGAGFRTRARLAPHTRARLTAHTTTQHCYGETLMAIKVSIPTILRNLTDGAKSVEGEGATLAELITDLDKRYPGLAERLVENGKLRRFINVYLNDEDVRFVGGIEATLSDGDTVTVLPAVAGGMR</sequence>
<evidence type="ECO:0000313" key="1">
    <source>
        <dbReference type="EMBL" id="GAA2017026.1"/>
    </source>
</evidence>
<evidence type="ECO:0008006" key="3">
    <source>
        <dbReference type="Google" id="ProtNLM"/>
    </source>
</evidence>
<protein>
    <recommendedName>
        <fullName evidence="3">MoaD/ThiS family protein</fullName>
    </recommendedName>
</protein>
<proteinExistence type="predicted"/>
<dbReference type="Pfam" id="PF02597">
    <property type="entry name" value="ThiS"/>
    <property type="match status" value="1"/>
</dbReference>
<dbReference type="Proteomes" id="UP001501585">
    <property type="component" value="Unassembled WGS sequence"/>
</dbReference>
<organism evidence="1 2">
    <name type="scientific">Nocardiopsis rhodophaea</name>
    <dbReference type="NCBI Taxonomy" id="280238"/>
    <lineage>
        <taxon>Bacteria</taxon>
        <taxon>Bacillati</taxon>
        <taxon>Actinomycetota</taxon>
        <taxon>Actinomycetes</taxon>
        <taxon>Streptosporangiales</taxon>
        <taxon>Nocardiopsidaceae</taxon>
        <taxon>Nocardiopsis</taxon>
    </lineage>
</organism>
<dbReference type="InterPro" id="IPR012675">
    <property type="entry name" value="Beta-grasp_dom_sf"/>
</dbReference>